<name>A0A0C1QM16_9RICK</name>
<proteinExistence type="predicted"/>
<keyword evidence="3" id="KW-0325">Glycoprotein</keyword>
<reference evidence="5 6" key="1">
    <citation type="submission" date="2014-11" db="EMBL/GenBank/DDBJ databases">
        <title>A Rickettsiales Symbiont of Amoebae With Ancient Features.</title>
        <authorList>
            <person name="Schulz F."/>
            <person name="Martijn J."/>
            <person name="Wascher F."/>
            <person name="Kostanjsek R."/>
            <person name="Ettema T.J."/>
            <person name="Horn M."/>
        </authorList>
    </citation>
    <scope>NUCLEOTIDE SEQUENCE [LARGE SCALE GENOMIC DNA]</scope>
    <source>
        <strain evidence="5 6">UWC36</strain>
    </source>
</reference>
<accession>A0A0C1QM16</accession>
<dbReference type="InterPro" id="IPR049625">
    <property type="entry name" value="Glyco_transf_61_cat"/>
</dbReference>
<sequence length="355" mass="41028">MMQRFAIFLSIILITAASFYFFQDKRKLSLPLKTTTLEEYKEKYPKNVMYIDFNTSDPKEFIVILNNGYVFEDGRVITEGSEILEDVAVLKYGGAIKDNPLLKKKGFPEPKKVGSTLAVIASNGEENYYHWVFHVLPRIKLLQESKIPFDKIYIYNIKYRYQKESIRLLGIDEDKIYIGKENQFIQAEKLLVPSIAVKPAIGKLFPKWVISFLNEKFLINDKNKQFPEKVFVSRSKAFSRRIINEDELFKILEPKGYKKVFLEDLHVREQAVIFHHAKEIVAAHGSGLSNLVFCKPGTKIVEINPFDGHRGPYKMLAGQMELSYEDVDTTTNGLTPHQVEEDDIFVDIEKVKEVL</sequence>
<evidence type="ECO:0000313" key="6">
    <source>
        <dbReference type="Proteomes" id="UP000031258"/>
    </source>
</evidence>
<dbReference type="PATRIC" id="fig|86105.3.peg.1278"/>
<evidence type="ECO:0000256" key="3">
    <source>
        <dbReference type="ARBA" id="ARBA00023180"/>
    </source>
</evidence>
<comment type="caution">
    <text evidence="5">The sequence shown here is derived from an EMBL/GenBank/DDBJ whole genome shotgun (WGS) entry which is preliminary data.</text>
</comment>
<dbReference type="Proteomes" id="UP000031258">
    <property type="component" value="Unassembled WGS sequence"/>
</dbReference>
<dbReference type="Pfam" id="PF04577">
    <property type="entry name" value="Glyco_transf_61"/>
    <property type="match status" value="1"/>
</dbReference>
<organism evidence="5 6">
    <name type="scientific">Candidatus Jidaibacter acanthamoebae</name>
    <dbReference type="NCBI Taxonomy" id="86105"/>
    <lineage>
        <taxon>Bacteria</taxon>
        <taxon>Pseudomonadati</taxon>
        <taxon>Pseudomonadota</taxon>
        <taxon>Alphaproteobacteria</taxon>
        <taxon>Rickettsiales</taxon>
        <taxon>Candidatus Midichloriaceae</taxon>
        <taxon>Candidatus Jidaibacter</taxon>
    </lineage>
</organism>
<feature type="domain" description="Glycosyltransferase 61 catalytic" evidence="4">
    <location>
        <begin position="128"/>
        <end position="301"/>
    </location>
</feature>
<evidence type="ECO:0000256" key="2">
    <source>
        <dbReference type="ARBA" id="ARBA00022679"/>
    </source>
</evidence>
<dbReference type="AlphaFoldDB" id="A0A0C1QM16"/>
<evidence type="ECO:0000259" key="4">
    <source>
        <dbReference type="Pfam" id="PF04577"/>
    </source>
</evidence>
<dbReference type="PANTHER" id="PTHR20961">
    <property type="entry name" value="GLYCOSYLTRANSFERASE"/>
    <property type="match status" value="1"/>
</dbReference>
<dbReference type="STRING" id="86105.NF27_EY02040"/>
<dbReference type="InterPro" id="IPR007657">
    <property type="entry name" value="Glycosyltransferase_61"/>
</dbReference>
<evidence type="ECO:0000313" key="5">
    <source>
        <dbReference type="EMBL" id="KIE05108.1"/>
    </source>
</evidence>
<dbReference type="GO" id="GO:0016757">
    <property type="term" value="F:glycosyltransferase activity"/>
    <property type="evidence" value="ECO:0007669"/>
    <property type="project" value="UniProtKB-KW"/>
</dbReference>
<evidence type="ECO:0000256" key="1">
    <source>
        <dbReference type="ARBA" id="ARBA00022676"/>
    </source>
</evidence>
<keyword evidence="2" id="KW-0808">Transferase</keyword>
<dbReference type="EMBL" id="JSWE01000124">
    <property type="protein sequence ID" value="KIE05108.1"/>
    <property type="molecule type" value="Genomic_DNA"/>
</dbReference>
<protein>
    <recommendedName>
        <fullName evidence="4">Glycosyltransferase 61 catalytic domain-containing protein</fullName>
    </recommendedName>
</protein>
<keyword evidence="6" id="KW-1185">Reference proteome</keyword>
<gene>
    <name evidence="5" type="ORF">NF27_EY02040</name>
</gene>
<keyword evidence="1" id="KW-0328">Glycosyltransferase</keyword>